<evidence type="ECO:0000313" key="2">
    <source>
        <dbReference type="Proteomes" id="UP000218418"/>
    </source>
</evidence>
<dbReference type="AlphaFoldDB" id="A0A1Z4LS18"/>
<protein>
    <submittedName>
        <fullName evidence="1">Uncharacterized protein</fullName>
    </submittedName>
</protein>
<organism evidence="1 2">
    <name type="scientific">Calothrix parasitica NIES-267</name>
    <dbReference type="NCBI Taxonomy" id="1973488"/>
    <lineage>
        <taxon>Bacteria</taxon>
        <taxon>Bacillati</taxon>
        <taxon>Cyanobacteriota</taxon>
        <taxon>Cyanophyceae</taxon>
        <taxon>Nostocales</taxon>
        <taxon>Calotrichaceae</taxon>
        <taxon>Calothrix</taxon>
    </lineage>
</organism>
<sequence>MSEHRIPDNKQNRKLERALSNTIVDKCFENSESWLRAILRMCIFSLGYMDSEPVFIVECPNQAVAKRLSRKTYPFRDIVYYFTDDLYASERSLFCYQESKNGSWRCFDTNSNTWENWNSLQTPHRFN</sequence>
<name>A0A1Z4LS18_9CYAN</name>
<gene>
    <name evidence="1" type="ORF">NIES267_35400</name>
</gene>
<accession>A0A1Z4LS18</accession>
<reference evidence="1 2" key="1">
    <citation type="submission" date="2017-06" db="EMBL/GenBank/DDBJ databases">
        <title>Genome sequencing of cyanobaciteial culture collection at National Institute for Environmental Studies (NIES).</title>
        <authorList>
            <person name="Hirose Y."/>
            <person name="Shimura Y."/>
            <person name="Fujisawa T."/>
            <person name="Nakamura Y."/>
            <person name="Kawachi M."/>
        </authorList>
    </citation>
    <scope>NUCLEOTIDE SEQUENCE [LARGE SCALE GENOMIC DNA]</scope>
    <source>
        <strain evidence="1 2">NIES-267</strain>
    </source>
</reference>
<keyword evidence="2" id="KW-1185">Reference proteome</keyword>
<evidence type="ECO:0000313" key="1">
    <source>
        <dbReference type="EMBL" id="BAY84045.1"/>
    </source>
</evidence>
<dbReference type="EMBL" id="AP018227">
    <property type="protein sequence ID" value="BAY84045.1"/>
    <property type="molecule type" value="Genomic_DNA"/>
</dbReference>
<dbReference type="Proteomes" id="UP000218418">
    <property type="component" value="Chromosome"/>
</dbReference>
<proteinExistence type="predicted"/>
<dbReference type="OrthoDB" id="423910at2"/>